<comment type="similarity">
    <text evidence="4 20">Belongs to the peptidase S11 family.</text>
</comment>
<evidence type="ECO:0000313" key="23">
    <source>
        <dbReference type="EMBL" id="ADO49223.1"/>
    </source>
</evidence>
<feature type="domain" description="Peptidase S11 D-Ala-D-Ala carboxypeptidase A C-terminal" evidence="22">
    <location>
        <begin position="287"/>
        <end position="378"/>
    </location>
</feature>
<dbReference type="Pfam" id="PF07943">
    <property type="entry name" value="PBP5_C"/>
    <property type="match status" value="1"/>
</dbReference>
<evidence type="ECO:0000256" key="9">
    <source>
        <dbReference type="ARBA" id="ARBA00022670"/>
    </source>
</evidence>
<dbReference type="PRINTS" id="PR00725">
    <property type="entry name" value="DADACBPTASE1"/>
</dbReference>
<dbReference type="Gene3D" id="2.60.410.10">
    <property type="entry name" value="D-Ala-D-Ala carboxypeptidase, C-terminal domain"/>
    <property type="match status" value="1"/>
</dbReference>
<evidence type="ECO:0000256" key="16">
    <source>
        <dbReference type="ARBA" id="ARBA00034000"/>
    </source>
</evidence>
<dbReference type="GO" id="GO:0008658">
    <property type="term" value="F:penicillin binding"/>
    <property type="evidence" value="ECO:0007669"/>
    <property type="project" value="UniProtKB-ARBA"/>
</dbReference>
<dbReference type="SMART" id="SM00936">
    <property type="entry name" value="PBP5_C"/>
    <property type="match status" value="1"/>
</dbReference>
<evidence type="ECO:0000256" key="3">
    <source>
        <dbReference type="ARBA" id="ARBA00004752"/>
    </source>
</evidence>
<dbReference type="GO" id="GO:0030288">
    <property type="term" value="C:outer membrane-bounded periplasmic space"/>
    <property type="evidence" value="ECO:0007669"/>
    <property type="project" value="UniProtKB-ARBA"/>
</dbReference>
<evidence type="ECO:0000256" key="14">
    <source>
        <dbReference type="ARBA" id="ARBA00023136"/>
    </source>
</evidence>
<dbReference type="RefSeq" id="WP_013366953.1">
    <property type="nucleotide sequence ID" value="NC_014618.1"/>
</dbReference>
<feature type="active site" description="Proton acceptor" evidence="18">
    <location>
        <position position="71"/>
    </location>
</feature>
<dbReference type="GO" id="GO:0042803">
    <property type="term" value="F:protein homodimerization activity"/>
    <property type="evidence" value="ECO:0007669"/>
    <property type="project" value="UniProtKB-ARBA"/>
</dbReference>
<comment type="pathway">
    <text evidence="3">Cell wall biogenesis; peptidoglycan biosynthesis.</text>
</comment>
<sequence>MTRNVVSFRGLAAGSLLLLFVAPAVQAAEQVQMPAPPPVDAKAWILMDYASGKVLSEGSADEKLDPASLTKIMTSYVVGQALKAGKIKLTDSVTIGRDAWATGNPALRGSSVMFLKPGDQVSVEDLNKGVIIQSGNDASIAIADYVAGSQDSFVGLMNSYAQKLGLTNTTFQTVHGLDAPGQFSTARDMALLTRAMIHDVPDEYAIHKEKEFTFNKIRQPNRNRLLWNASLNADGVKTGTTAGAGYNLVSSAIQGDMRLIAVVLGTKTDRIRFNESEKLLTWGFRFFETVTPIKPDATFVEQRVWYGDASQAKLGAGEAGSITLPRGQLKNLKASYTLNETQLTAPLAKGQVVGTIDFKLNDQTVEQRPLIVMEAVKEGGFFSRMVDFVLMKFHQWFGSWFS</sequence>
<dbReference type="InterPro" id="IPR037167">
    <property type="entry name" value="Peptidase_S11_C_sf"/>
</dbReference>
<keyword evidence="24" id="KW-1185">Reference proteome</keyword>
<dbReference type="GO" id="GO:0009252">
    <property type="term" value="P:peptidoglycan biosynthetic process"/>
    <property type="evidence" value="ECO:0007669"/>
    <property type="project" value="UniProtKB-UniPathway"/>
</dbReference>
<dbReference type="eggNOG" id="COG1686">
    <property type="taxonomic scope" value="Bacteria"/>
</dbReference>
<dbReference type="Proteomes" id="UP000006872">
    <property type="component" value="Chromosome"/>
</dbReference>
<keyword evidence="13" id="KW-0573">Peptidoglycan synthesis</keyword>
<feature type="active site" evidence="18">
    <location>
        <position position="134"/>
    </location>
</feature>
<evidence type="ECO:0000256" key="8">
    <source>
        <dbReference type="ARBA" id="ARBA00022645"/>
    </source>
</evidence>
<evidence type="ECO:0000256" key="12">
    <source>
        <dbReference type="ARBA" id="ARBA00022960"/>
    </source>
</evidence>
<dbReference type="EC" id="3.4.16.4" evidence="5"/>
<evidence type="ECO:0000256" key="17">
    <source>
        <dbReference type="ARBA" id="ARBA00060592"/>
    </source>
</evidence>
<dbReference type="SUPFAM" id="SSF69189">
    <property type="entry name" value="Penicillin-binding protein associated domain"/>
    <property type="match status" value="1"/>
</dbReference>
<comment type="subcellular location">
    <subcellularLocation>
        <location evidence="2">Cell inner membrane</location>
        <topology evidence="2">Peripheral membrane protein</topology>
    </subcellularLocation>
</comment>
<dbReference type="GO" id="GO:0008360">
    <property type="term" value="P:regulation of cell shape"/>
    <property type="evidence" value="ECO:0007669"/>
    <property type="project" value="UniProtKB-KW"/>
</dbReference>
<evidence type="ECO:0000313" key="24">
    <source>
        <dbReference type="Proteomes" id="UP000006872"/>
    </source>
</evidence>
<dbReference type="InterPro" id="IPR012338">
    <property type="entry name" value="Beta-lactam/transpept-like"/>
</dbReference>
<reference evidence="23 24" key="2">
    <citation type="journal article" date="2011" name="Stand. Genomic Sci.">
        <title>Complete genome sequence of 'Enterobacter lignolyticus' SCF1.</title>
        <authorList>
            <person name="Deangelis K.M."/>
            <person name="D'Haeseleer P."/>
            <person name="Chivian D."/>
            <person name="Fortney J.L."/>
            <person name="Khudyakov J."/>
            <person name="Simmons B."/>
            <person name="Woo H."/>
            <person name="Arkin A.P."/>
            <person name="Davenport K.W."/>
            <person name="Goodwin L."/>
            <person name="Chen A."/>
            <person name="Ivanova N."/>
            <person name="Kyrpides N.C."/>
            <person name="Mavromatis K."/>
            <person name="Woyke T."/>
            <person name="Hazen T.C."/>
        </authorList>
    </citation>
    <scope>NUCLEOTIDE SEQUENCE [LARGE SCALE GENOMIC DNA]</scope>
    <source>
        <strain evidence="23 24">SCF1</strain>
    </source>
</reference>
<keyword evidence="11 23" id="KW-0378">Hydrolase</keyword>
<dbReference type="KEGG" id="esc:Entcl_2976"/>
<dbReference type="FunFam" id="3.40.710.10:FF:000001">
    <property type="entry name" value="D-alanyl-D-alanine serine-type carboxypeptidase"/>
    <property type="match status" value="1"/>
</dbReference>
<evidence type="ECO:0000256" key="19">
    <source>
        <dbReference type="PIRSR" id="PIRSR618044-2"/>
    </source>
</evidence>
<comment type="function">
    <text evidence="1">Removes C-terminal D-alanyl residues from sugar-peptide cell wall precursors.</text>
</comment>
<proteinExistence type="inferred from homology"/>
<feature type="signal peptide" evidence="21">
    <location>
        <begin position="1"/>
        <end position="27"/>
    </location>
</feature>
<evidence type="ECO:0000256" key="18">
    <source>
        <dbReference type="PIRSR" id="PIRSR618044-1"/>
    </source>
</evidence>
<dbReference type="AlphaFoldDB" id="E3G289"/>
<keyword evidence="15" id="KW-0961">Cell wall biogenesis/degradation</keyword>
<keyword evidence="14" id="KW-0472">Membrane</keyword>
<evidence type="ECO:0000259" key="22">
    <source>
        <dbReference type="SMART" id="SM00936"/>
    </source>
</evidence>
<dbReference type="HOGENOM" id="CLU_027070_8_1_6"/>
<evidence type="ECO:0000256" key="11">
    <source>
        <dbReference type="ARBA" id="ARBA00022801"/>
    </source>
</evidence>
<dbReference type="UniPathway" id="UPA00219"/>
<dbReference type="PANTHER" id="PTHR21581">
    <property type="entry name" value="D-ALANYL-D-ALANINE CARBOXYPEPTIDASE"/>
    <property type="match status" value="1"/>
</dbReference>
<dbReference type="GO" id="GO:0009002">
    <property type="term" value="F:serine-type D-Ala-D-Ala carboxypeptidase activity"/>
    <property type="evidence" value="ECO:0007669"/>
    <property type="project" value="UniProtKB-EC"/>
</dbReference>
<evidence type="ECO:0000256" key="5">
    <source>
        <dbReference type="ARBA" id="ARBA00012448"/>
    </source>
</evidence>
<dbReference type="GO" id="GO:0071555">
    <property type="term" value="P:cell wall organization"/>
    <property type="evidence" value="ECO:0007669"/>
    <property type="project" value="UniProtKB-KW"/>
</dbReference>
<dbReference type="GO" id="GO:0005886">
    <property type="term" value="C:plasma membrane"/>
    <property type="evidence" value="ECO:0007669"/>
    <property type="project" value="UniProtKB-SubCell"/>
</dbReference>
<gene>
    <name evidence="23" type="ordered locus">Entcl_2976</name>
</gene>
<organism evidence="23 24">
    <name type="scientific">Enterobacter lignolyticus (strain SCF1)</name>
    <dbReference type="NCBI Taxonomy" id="701347"/>
    <lineage>
        <taxon>Bacteria</taxon>
        <taxon>Pseudomonadati</taxon>
        <taxon>Pseudomonadota</taxon>
        <taxon>Gammaproteobacteria</taxon>
        <taxon>Enterobacterales</taxon>
        <taxon>Enterobacteriaceae</taxon>
        <taxon>Pluralibacter</taxon>
    </lineage>
</organism>
<dbReference type="Pfam" id="PF00768">
    <property type="entry name" value="Peptidase_S11"/>
    <property type="match status" value="1"/>
</dbReference>
<dbReference type="InterPro" id="IPR018044">
    <property type="entry name" value="Peptidase_S11"/>
</dbReference>
<dbReference type="EMBL" id="CP002272">
    <property type="protein sequence ID" value="ADO49223.1"/>
    <property type="molecule type" value="Genomic_DNA"/>
</dbReference>
<dbReference type="FunFam" id="2.60.410.10:FF:000001">
    <property type="entry name" value="D-alanyl-D-alanine carboxypeptidase dacA"/>
    <property type="match status" value="1"/>
</dbReference>
<keyword evidence="9" id="KW-0645">Protease</keyword>
<dbReference type="InterPro" id="IPR015956">
    <property type="entry name" value="Peniciliin-bd_prot_C_sf"/>
</dbReference>
<feature type="binding site" evidence="19">
    <location>
        <position position="237"/>
    </location>
    <ligand>
        <name>substrate</name>
    </ligand>
</feature>
<dbReference type="GO" id="GO:0006508">
    <property type="term" value="P:proteolysis"/>
    <property type="evidence" value="ECO:0007669"/>
    <property type="project" value="UniProtKB-KW"/>
</dbReference>
<accession>E3G289</accession>
<reference evidence="24" key="1">
    <citation type="submission" date="2010-10" db="EMBL/GenBank/DDBJ databases">
        <title>Complete sequence of Enterobacter cloacae SCF1.</title>
        <authorList>
            <consortium name="US DOE Joint Genome Institute"/>
            <person name="Lucas S."/>
            <person name="Copeland A."/>
            <person name="Lapidus A."/>
            <person name="Cheng J.-F."/>
            <person name="Bruce D."/>
            <person name="Goodwin L."/>
            <person name="Pitluck S."/>
            <person name="Davenport K."/>
            <person name="Detter J.C."/>
            <person name="Han C."/>
            <person name="Tapia R."/>
            <person name="Land M."/>
            <person name="Hauser L."/>
            <person name="Chang Y.-J."/>
            <person name="Jeffries C."/>
            <person name="Kyrpides N."/>
            <person name="Ivanova N."/>
            <person name="Mikhailova N."/>
            <person name="DeAngelis K."/>
            <person name="Arkin A.P."/>
            <person name="Chivian D."/>
            <person name="Edwards B."/>
            <person name="Woo H."/>
            <person name="Hazen T.C."/>
            <person name="Woyke T."/>
        </authorList>
    </citation>
    <scope>NUCLEOTIDE SEQUENCE [LARGE SCALE GENOMIC DNA]</scope>
    <source>
        <strain evidence="24">SCF1</strain>
    </source>
</reference>
<comment type="catalytic activity">
    <reaction evidence="16">
        <text>Preferential cleavage: (Ac)2-L-Lys-D-Ala-|-D-Ala. Also transpeptidation of peptidyl-alanyl moieties that are N-acyl substituents of D-alanine.</text>
        <dbReference type="EC" id="3.4.16.4"/>
    </reaction>
</comment>
<evidence type="ECO:0000256" key="20">
    <source>
        <dbReference type="RuleBase" id="RU004016"/>
    </source>
</evidence>
<evidence type="ECO:0000256" key="21">
    <source>
        <dbReference type="SAM" id="SignalP"/>
    </source>
</evidence>
<keyword evidence="6" id="KW-1003">Cell membrane</keyword>
<feature type="chain" id="PRO_5003169836" description="serine-type D-Ala-D-Ala carboxypeptidase" evidence="21">
    <location>
        <begin position="28"/>
        <end position="402"/>
    </location>
</feature>
<dbReference type="MEROPS" id="S11.003"/>
<dbReference type="InterPro" id="IPR012907">
    <property type="entry name" value="Peptidase_S11_C"/>
</dbReference>
<evidence type="ECO:0000256" key="15">
    <source>
        <dbReference type="ARBA" id="ARBA00023316"/>
    </source>
</evidence>
<evidence type="ECO:0000256" key="13">
    <source>
        <dbReference type="ARBA" id="ARBA00022984"/>
    </source>
</evidence>
<evidence type="ECO:0000256" key="7">
    <source>
        <dbReference type="ARBA" id="ARBA00022519"/>
    </source>
</evidence>
<name>E3G289_ENTLS</name>
<dbReference type="NCBIfam" id="NF007445">
    <property type="entry name" value="PRK10001.1"/>
    <property type="match status" value="1"/>
</dbReference>
<keyword evidence="8" id="KW-0121">Carboxypeptidase</keyword>
<keyword evidence="12" id="KW-0133">Cell shape</keyword>
<dbReference type="InterPro" id="IPR001967">
    <property type="entry name" value="Peptidase_S11_N"/>
</dbReference>
<feature type="active site" description="Acyl-ester intermediate" evidence="18">
    <location>
        <position position="68"/>
    </location>
</feature>
<dbReference type="PANTHER" id="PTHR21581:SF6">
    <property type="entry name" value="TRAFFICKING PROTEIN PARTICLE COMPLEX SUBUNIT 12"/>
    <property type="match status" value="1"/>
</dbReference>
<dbReference type="STRING" id="701347.Entcl_2976"/>
<keyword evidence="7" id="KW-0997">Cell inner membrane</keyword>
<protein>
    <recommendedName>
        <fullName evidence="5">serine-type D-Ala-D-Ala carboxypeptidase</fullName>
        <ecNumber evidence="5">3.4.16.4</ecNumber>
    </recommendedName>
</protein>
<keyword evidence="10 21" id="KW-0732">Signal</keyword>
<comment type="pathway">
    <text evidence="17">Glycan biosynthesis.</text>
</comment>
<dbReference type="SUPFAM" id="SSF56601">
    <property type="entry name" value="beta-lactamase/transpeptidase-like"/>
    <property type="match status" value="1"/>
</dbReference>
<evidence type="ECO:0000256" key="4">
    <source>
        <dbReference type="ARBA" id="ARBA00007164"/>
    </source>
</evidence>
<evidence type="ECO:0000256" key="2">
    <source>
        <dbReference type="ARBA" id="ARBA00004417"/>
    </source>
</evidence>
<evidence type="ECO:0000256" key="6">
    <source>
        <dbReference type="ARBA" id="ARBA00022475"/>
    </source>
</evidence>
<dbReference type="Gene3D" id="3.40.710.10">
    <property type="entry name" value="DD-peptidase/beta-lactamase superfamily"/>
    <property type="match status" value="1"/>
</dbReference>
<evidence type="ECO:0000256" key="1">
    <source>
        <dbReference type="ARBA" id="ARBA00003217"/>
    </source>
</evidence>
<evidence type="ECO:0000256" key="10">
    <source>
        <dbReference type="ARBA" id="ARBA00022729"/>
    </source>
</evidence>